<name>A0A1I7VYL7_LOALO</name>
<evidence type="ECO:0000313" key="3">
    <source>
        <dbReference type="WBParaSite" id="EN70_77"/>
    </source>
</evidence>
<evidence type="ECO:0000256" key="1">
    <source>
        <dbReference type="SAM" id="MobiDB-lite"/>
    </source>
</evidence>
<proteinExistence type="predicted"/>
<sequence length="62" mass="7457">MDRYYIPTRLQEEKARLEEARRLREEQMELKKQQELNNGLVNNAQLERQAQNSSTTGTTYRE</sequence>
<evidence type="ECO:0000313" key="2">
    <source>
        <dbReference type="Proteomes" id="UP000095285"/>
    </source>
</evidence>
<organism evidence="2 3">
    <name type="scientific">Loa loa</name>
    <name type="common">Eye worm</name>
    <name type="synonym">Filaria loa</name>
    <dbReference type="NCBI Taxonomy" id="7209"/>
    <lineage>
        <taxon>Eukaryota</taxon>
        <taxon>Metazoa</taxon>
        <taxon>Ecdysozoa</taxon>
        <taxon>Nematoda</taxon>
        <taxon>Chromadorea</taxon>
        <taxon>Rhabditida</taxon>
        <taxon>Spirurina</taxon>
        <taxon>Spiruromorpha</taxon>
        <taxon>Filarioidea</taxon>
        <taxon>Onchocercidae</taxon>
        <taxon>Loa</taxon>
    </lineage>
</organism>
<accession>A0A1I7VYL7</accession>
<keyword evidence="2" id="KW-1185">Reference proteome</keyword>
<dbReference type="WBParaSite" id="EN70_77">
    <property type="protein sequence ID" value="EN70_77"/>
    <property type="gene ID" value="EN70_77"/>
</dbReference>
<protein>
    <submittedName>
        <fullName evidence="3">CCDC50_N domain-containing protein</fullName>
    </submittedName>
</protein>
<feature type="compositionally biased region" description="Polar residues" evidence="1">
    <location>
        <begin position="37"/>
        <end position="62"/>
    </location>
</feature>
<dbReference type="AlphaFoldDB" id="A0A1I7VYL7"/>
<reference evidence="2" key="1">
    <citation type="submission" date="2012-04" db="EMBL/GenBank/DDBJ databases">
        <title>The Genome Sequence of Loa loa.</title>
        <authorList>
            <consortium name="The Broad Institute Genome Sequencing Platform"/>
            <consortium name="Broad Institute Genome Sequencing Center for Infectious Disease"/>
            <person name="Nutman T.B."/>
            <person name="Fink D.L."/>
            <person name="Russ C."/>
            <person name="Young S."/>
            <person name="Zeng Q."/>
            <person name="Gargeya S."/>
            <person name="Alvarado L."/>
            <person name="Berlin A."/>
            <person name="Chapman S.B."/>
            <person name="Chen Z."/>
            <person name="Freedman E."/>
            <person name="Gellesch M."/>
            <person name="Goldberg J."/>
            <person name="Griggs A."/>
            <person name="Gujja S."/>
            <person name="Heilman E.R."/>
            <person name="Heiman D."/>
            <person name="Howarth C."/>
            <person name="Mehta T."/>
            <person name="Neiman D."/>
            <person name="Pearson M."/>
            <person name="Roberts A."/>
            <person name="Saif S."/>
            <person name="Shea T."/>
            <person name="Shenoy N."/>
            <person name="Sisk P."/>
            <person name="Stolte C."/>
            <person name="Sykes S."/>
            <person name="White J."/>
            <person name="Yandava C."/>
            <person name="Haas B."/>
            <person name="Henn M.R."/>
            <person name="Nusbaum C."/>
            <person name="Birren B."/>
        </authorList>
    </citation>
    <scope>NUCLEOTIDE SEQUENCE [LARGE SCALE GENOMIC DNA]</scope>
</reference>
<dbReference type="Proteomes" id="UP000095285">
    <property type="component" value="Unassembled WGS sequence"/>
</dbReference>
<reference evidence="3" key="2">
    <citation type="submission" date="2016-11" db="UniProtKB">
        <authorList>
            <consortium name="WormBaseParasite"/>
        </authorList>
    </citation>
    <scope>IDENTIFICATION</scope>
</reference>
<feature type="region of interest" description="Disordered" evidence="1">
    <location>
        <begin position="34"/>
        <end position="62"/>
    </location>
</feature>